<keyword evidence="7" id="KW-1185">Reference proteome</keyword>
<dbReference type="PANTHER" id="PTHR42942">
    <property type="entry name" value="6-O-METHYLGUANINE DNA METHYLTRANSFERASE"/>
    <property type="match status" value="1"/>
</dbReference>
<feature type="domain" description="Methylated-DNA-[protein]-cysteine S-methyltransferase DNA binding" evidence="5">
    <location>
        <begin position="16"/>
        <end position="99"/>
    </location>
</feature>
<dbReference type="AlphaFoldDB" id="A0AAV5RHA5"/>
<dbReference type="InterPro" id="IPR052520">
    <property type="entry name" value="ATL_DNA_repair"/>
</dbReference>
<keyword evidence="1" id="KW-0227">DNA damage</keyword>
<evidence type="ECO:0000313" key="7">
    <source>
        <dbReference type="Proteomes" id="UP001362899"/>
    </source>
</evidence>
<name>A0AAV5RHA5_STABA</name>
<dbReference type="EMBL" id="BTGC01000003">
    <property type="protein sequence ID" value="GMM50541.1"/>
    <property type="molecule type" value="Genomic_DNA"/>
</dbReference>
<protein>
    <recommendedName>
        <fullName evidence="2">6-O-methylguanine-DNA methyltransferase</fullName>
    </recommendedName>
    <alternativeName>
        <fullName evidence="4">DNA repair MTase</fullName>
    </alternativeName>
    <alternativeName>
        <fullName evidence="3">O-6-methylguanine-DNA-alkyltransferase</fullName>
    </alternativeName>
</protein>
<accession>A0AAV5RHA5</accession>
<dbReference type="GO" id="GO:0006281">
    <property type="term" value="P:DNA repair"/>
    <property type="evidence" value="ECO:0007669"/>
    <property type="project" value="InterPro"/>
</dbReference>
<reference evidence="6 7" key="1">
    <citation type="journal article" date="2023" name="Elife">
        <title>Identification of key yeast species and microbe-microbe interactions impacting larval growth of Drosophila in the wild.</title>
        <authorList>
            <person name="Mure A."/>
            <person name="Sugiura Y."/>
            <person name="Maeda R."/>
            <person name="Honda K."/>
            <person name="Sakurai N."/>
            <person name="Takahashi Y."/>
            <person name="Watada M."/>
            <person name="Katoh T."/>
            <person name="Gotoh A."/>
            <person name="Gotoh Y."/>
            <person name="Taniguchi I."/>
            <person name="Nakamura K."/>
            <person name="Hayashi T."/>
            <person name="Katayama T."/>
            <person name="Uemura T."/>
            <person name="Hattori Y."/>
        </authorList>
    </citation>
    <scope>NUCLEOTIDE SEQUENCE [LARGE SCALE GENOMIC DNA]</scope>
    <source>
        <strain evidence="6 7">SB-73</strain>
    </source>
</reference>
<dbReference type="Proteomes" id="UP001362899">
    <property type="component" value="Unassembled WGS sequence"/>
</dbReference>
<dbReference type="CDD" id="cd06445">
    <property type="entry name" value="ATase"/>
    <property type="match status" value="1"/>
</dbReference>
<dbReference type="GO" id="GO:0003824">
    <property type="term" value="F:catalytic activity"/>
    <property type="evidence" value="ECO:0007669"/>
    <property type="project" value="InterPro"/>
</dbReference>
<dbReference type="Gene3D" id="1.10.10.10">
    <property type="entry name" value="Winged helix-like DNA-binding domain superfamily/Winged helix DNA-binding domain"/>
    <property type="match status" value="1"/>
</dbReference>
<evidence type="ECO:0000259" key="5">
    <source>
        <dbReference type="Pfam" id="PF01035"/>
    </source>
</evidence>
<dbReference type="SUPFAM" id="SSF46767">
    <property type="entry name" value="Methylated DNA-protein cysteine methyltransferase, C-terminal domain"/>
    <property type="match status" value="1"/>
</dbReference>
<sequence length="128" mass="14469">MSSHEYGTGSQDTLAFYLTIYHLTAQIPRGKVCTYGHLAYLAGKPNNSRQVGQALKLLPRSEQSHYNSQNVPWWRVIGSGGKVTNIENKKLQTDLLNSELDKSTETFNLNKFGWFPEVDDVDLDFTCI</sequence>
<comment type="caution">
    <text evidence="6">The sequence shown here is derived from an EMBL/GenBank/DDBJ whole genome shotgun (WGS) entry which is preliminary data.</text>
</comment>
<evidence type="ECO:0000256" key="1">
    <source>
        <dbReference type="ARBA" id="ARBA00022763"/>
    </source>
</evidence>
<dbReference type="InterPro" id="IPR036217">
    <property type="entry name" value="MethylDNA_cys_MeTrfase_DNAb"/>
</dbReference>
<evidence type="ECO:0000256" key="3">
    <source>
        <dbReference type="ARBA" id="ARBA00031621"/>
    </source>
</evidence>
<evidence type="ECO:0000313" key="6">
    <source>
        <dbReference type="EMBL" id="GMM50541.1"/>
    </source>
</evidence>
<evidence type="ECO:0000256" key="4">
    <source>
        <dbReference type="ARBA" id="ARBA00033095"/>
    </source>
</evidence>
<organism evidence="6 7">
    <name type="scientific">Starmerella bacillaris</name>
    <name type="common">Yeast</name>
    <name type="synonym">Candida zemplinina</name>
    <dbReference type="NCBI Taxonomy" id="1247836"/>
    <lineage>
        <taxon>Eukaryota</taxon>
        <taxon>Fungi</taxon>
        <taxon>Dikarya</taxon>
        <taxon>Ascomycota</taxon>
        <taxon>Saccharomycotina</taxon>
        <taxon>Dipodascomycetes</taxon>
        <taxon>Dipodascales</taxon>
        <taxon>Trichomonascaceae</taxon>
        <taxon>Starmerella</taxon>
    </lineage>
</organism>
<dbReference type="InterPro" id="IPR036388">
    <property type="entry name" value="WH-like_DNA-bd_sf"/>
</dbReference>
<proteinExistence type="predicted"/>
<dbReference type="InterPro" id="IPR014048">
    <property type="entry name" value="MethylDNA_cys_MeTrfase_DNA-bd"/>
</dbReference>
<dbReference type="PANTHER" id="PTHR42942:SF1">
    <property type="entry name" value="ALKYLTRANSFERASE-LIKE PROTEIN 1"/>
    <property type="match status" value="1"/>
</dbReference>
<gene>
    <name evidence="6" type="ORF">DASB73_014990</name>
</gene>
<dbReference type="Pfam" id="PF01035">
    <property type="entry name" value="DNA_binding_1"/>
    <property type="match status" value="1"/>
</dbReference>
<evidence type="ECO:0000256" key="2">
    <source>
        <dbReference type="ARBA" id="ARBA00030795"/>
    </source>
</evidence>